<dbReference type="GO" id="GO:0009000">
    <property type="term" value="F:selenocysteine lyase activity"/>
    <property type="evidence" value="ECO:0007669"/>
    <property type="project" value="UniProtKB-EC"/>
</dbReference>
<dbReference type="Gene3D" id="1.10.260.50">
    <property type="match status" value="2"/>
</dbReference>
<feature type="domain" description="Aminotransferase class V" evidence="9">
    <location>
        <begin position="8"/>
        <end position="228"/>
    </location>
</feature>
<accession>A0A226F1G7</accession>
<evidence type="ECO:0000313" key="10">
    <source>
        <dbReference type="EMBL" id="OXA63277.1"/>
    </source>
</evidence>
<feature type="domain" description="Aminotransferase class V" evidence="9">
    <location>
        <begin position="323"/>
        <end position="485"/>
    </location>
</feature>
<evidence type="ECO:0000256" key="2">
    <source>
        <dbReference type="ARBA" id="ARBA00004514"/>
    </source>
</evidence>
<keyword evidence="11" id="KW-1185">Reference proteome</keyword>
<dbReference type="EMBL" id="LNIX01000001">
    <property type="protein sequence ID" value="OXA63277.1"/>
    <property type="molecule type" value="Genomic_DNA"/>
</dbReference>
<dbReference type="PANTHER" id="PTHR11601">
    <property type="entry name" value="CYSTEINE DESULFURYLASE FAMILY MEMBER"/>
    <property type="match status" value="1"/>
</dbReference>
<dbReference type="STRING" id="158441.A0A226F1G7"/>
<evidence type="ECO:0000256" key="5">
    <source>
        <dbReference type="ARBA" id="ARBA00022679"/>
    </source>
</evidence>
<comment type="subcellular location">
    <subcellularLocation>
        <location evidence="2">Cytoplasm</location>
        <location evidence="2">Cytosol</location>
    </subcellularLocation>
</comment>
<proteinExistence type="predicted"/>
<dbReference type="InterPro" id="IPR000192">
    <property type="entry name" value="Aminotrans_V_dom"/>
</dbReference>
<dbReference type="Pfam" id="PF00266">
    <property type="entry name" value="Aminotran_5"/>
    <property type="match status" value="2"/>
</dbReference>
<keyword evidence="4" id="KW-0963">Cytoplasm</keyword>
<dbReference type="InterPro" id="IPR015421">
    <property type="entry name" value="PyrdxlP-dep_Trfase_major"/>
</dbReference>
<reference evidence="10 11" key="1">
    <citation type="submission" date="2015-12" db="EMBL/GenBank/DDBJ databases">
        <title>The genome of Folsomia candida.</title>
        <authorList>
            <person name="Faddeeva A."/>
            <person name="Derks M.F."/>
            <person name="Anvar Y."/>
            <person name="Smit S."/>
            <person name="Van Straalen N."/>
            <person name="Roelofs D."/>
        </authorList>
    </citation>
    <scope>NUCLEOTIDE SEQUENCE [LARGE SCALE GENOMIC DNA]</scope>
    <source>
        <strain evidence="10 11">VU population</strain>
        <tissue evidence="10">Whole body</tissue>
    </source>
</reference>
<evidence type="ECO:0000256" key="4">
    <source>
        <dbReference type="ARBA" id="ARBA00022490"/>
    </source>
</evidence>
<evidence type="ECO:0000256" key="3">
    <source>
        <dbReference type="ARBA" id="ARBA00011738"/>
    </source>
</evidence>
<comment type="function">
    <text evidence="6">Catalyzes the decomposition of L-selenocysteine to L-alanine and elemental selenium.</text>
</comment>
<comment type="caution">
    <text evidence="10">The sequence shown here is derived from an EMBL/GenBank/DDBJ whole genome shotgun (WGS) entry which is preliminary data.</text>
</comment>
<comment type="cofactor">
    <cofactor evidence="1">
        <name>pyridoxal 5'-phosphate</name>
        <dbReference type="ChEBI" id="CHEBI:597326"/>
    </cofactor>
</comment>
<dbReference type="InterPro" id="IPR015424">
    <property type="entry name" value="PyrdxlP-dep_Trfase"/>
</dbReference>
<dbReference type="InterPro" id="IPR015422">
    <property type="entry name" value="PyrdxlP-dep_Trfase_small"/>
</dbReference>
<sequence>MEGIGKAYLDYNATTPLDPLVIGVITESLKCEWGNPSSAHSLGKLASDRIGRSREQVAAMINAHANDIVFMSGGTEANIVALQSGLNSITKPNSKECNIVLPHVITSNVEHDSVKNYLSVQQDCGKIDLSFAQVDKASGQLRPESVLSLVNNRTCLISVMHANNETGVLMPIMEIGQALKALNVSRSQNNLPKIYFHTDSAQSLGKVKVDVKQLEVDYLTIVGHKVLGVSELGGYHGYWRFGGWRGGGWRARIWPGYWRLEVGGRGFGPDIGHLEVGGQEFNMFNLHGYWRFGGWRARFWPGYEYISGYLEVFARYPPSSEFYGPRIGALFVKDLLTQTPLVPLLQGGGQERGFRSGTENTPMIAGLGQAAELVVQNLDKYMEHMTRCRNALISNLKDQIHDIRINFVVDPRLPNTVSLQVPQNVTAQKVLENCNGKIFASLGAACHSNSQKPSSILMASGLSPEEAGRTIRISIGRTTPDSEIEFAVKVLTEACKRA</sequence>
<evidence type="ECO:0000256" key="7">
    <source>
        <dbReference type="ARBA" id="ARBA00039054"/>
    </source>
</evidence>
<dbReference type="EC" id="4.4.1.16" evidence="7"/>
<evidence type="ECO:0000256" key="6">
    <source>
        <dbReference type="ARBA" id="ARBA00037407"/>
    </source>
</evidence>
<dbReference type="GO" id="GO:0005829">
    <property type="term" value="C:cytosol"/>
    <property type="evidence" value="ECO:0007669"/>
    <property type="project" value="UniProtKB-SubCell"/>
</dbReference>
<evidence type="ECO:0000256" key="1">
    <source>
        <dbReference type="ARBA" id="ARBA00001933"/>
    </source>
</evidence>
<dbReference type="GO" id="GO:0016740">
    <property type="term" value="F:transferase activity"/>
    <property type="evidence" value="ECO:0007669"/>
    <property type="project" value="UniProtKB-KW"/>
</dbReference>
<keyword evidence="5" id="KW-0808">Transferase</keyword>
<dbReference type="PANTHER" id="PTHR11601:SF62">
    <property type="entry name" value="SELENOCYSTEINE LYASE"/>
    <property type="match status" value="1"/>
</dbReference>
<dbReference type="Proteomes" id="UP000198287">
    <property type="component" value="Unassembled WGS sequence"/>
</dbReference>
<evidence type="ECO:0000313" key="11">
    <source>
        <dbReference type="Proteomes" id="UP000198287"/>
    </source>
</evidence>
<gene>
    <name evidence="10" type="ORF">Fcan01_02166</name>
</gene>
<keyword evidence="10" id="KW-0456">Lyase</keyword>
<evidence type="ECO:0000259" key="9">
    <source>
        <dbReference type="Pfam" id="PF00266"/>
    </source>
</evidence>
<dbReference type="OrthoDB" id="10250117at2759"/>
<dbReference type="Gene3D" id="3.40.640.10">
    <property type="entry name" value="Type I PLP-dependent aspartate aminotransferase-like (Major domain)"/>
    <property type="match status" value="2"/>
</dbReference>
<organism evidence="10 11">
    <name type="scientific">Folsomia candida</name>
    <name type="common">Springtail</name>
    <dbReference type="NCBI Taxonomy" id="158441"/>
    <lineage>
        <taxon>Eukaryota</taxon>
        <taxon>Metazoa</taxon>
        <taxon>Ecdysozoa</taxon>
        <taxon>Arthropoda</taxon>
        <taxon>Hexapoda</taxon>
        <taxon>Collembola</taxon>
        <taxon>Entomobryomorpha</taxon>
        <taxon>Isotomoidea</taxon>
        <taxon>Isotomidae</taxon>
        <taxon>Proisotominae</taxon>
        <taxon>Folsomia</taxon>
    </lineage>
</organism>
<evidence type="ECO:0000256" key="8">
    <source>
        <dbReference type="ARBA" id="ARBA00040554"/>
    </source>
</evidence>
<protein>
    <recommendedName>
        <fullName evidence="8">Selenocysteine lyase</fullName>
        <ecNumber evidence="7">4.4.1.16</ecNumber>
    </recommendedName>
</protein>
<dbReference type="AlphaFoldDB" id="A0A226F1G7"/>
<dbReference type="Gene3D" id="3.90.1150.10">
    <property type="entry name" value="Aspartate Aminotransferase, domain 1"/>
    <property type="match status" value="2"/>
</dbReference>
<dbReference type="SUPFAM" id="SSF53383">
    <property type="entry name" value="PLP-dependent transferases"/>
    <property type="match status" value="2"/>
</dbReference>
<comment type="subunit">
    <text evidence="3">Homodimer.</text>
</comment>
<dbReference type="OMA" id="YWRFGGW"/>
<name>A0A226F1G7_FOLCA</name>